<dbReference type="RefSeq" id="WP_012322873.1">
    <property type="nucleotide sequence ID" value="NC_010506.1"/>
</dbReference>
<feature type="domain" description="Thioesterase" evidence="2">
    <location>
        <begin position="62"/>
        <end position="134"/>
    </location>
</feature>
<dbReference type="eggNOG" id="COG2050">
    <property type="taxonomic scope" value="Bacteria"/>
</dbReference>
<dbReference type="Pfam" id="PF03061">
    <property type="entry name" value="4HBT"/>
    <property type="match status" value="1"/>
</dbReference>
<dbReference type="NCBIfam" id="TIGR00369">
    <property type="entry name" value="unchar_dom_1"/>
    <property type="match status" value="1"/>
</dbReference>
<keyword evidence="1" id="KW-0378">Hydrolase</keyword>
<gene>
    <name evidence="3" type="ordered locus">Swoo_0223</name>
</gene>
<dbReference type="HOGENOM" id="CLU_089876_11_0_6"/>
<evidence type="ECO:0000259" key="2">
    <source>
        <dbReference type="Pfam" id="PF03061"/>
    </source>
</evidence>
<accession>B1KMB1</accession>
<dbReference type="Proteomes" id="UP000002168">
    <property type="component" value="Chromosome"/>
</dbReference>
<evidence type="ECO:0000313" key="3">
    <source>
        <dbReference type="EMBL" id="ACA84524.1"/>
    </source>
</evidence>
<proteinExistence type="predicted"/>
<dbReference type="InterPro" id="IPR029069">
    <property type="entry name" value="HotDog_dom_sf"/>
</dbReference>
<evidence type="ECO:0000256" key="1">
    <source>
        <dbReference type="ARBA" id="ARBA00022801"/>
    </source>
</evidence>
<dbReference type="AlphaFoldDB" id="B1KMB1"/>
<evidence type="ECO:0000313" key="4">
    <source>
        <dbReference type="Proteomes" id="UP000002168"/>
    </source>
</evidence>
<dbReference type="InterPro" id="IPR003736">
    <property type="entry name" value="PAAI_dom"/>
</dbReference>
<organism evidence="3 4">
    <name type="scientific">Shewanella woodyi (strain ATCC 51908 / MS32)</name>
    <dbReference type="NCBI Taxonomy" id="392500"/>
    <lineage>
        <taxon>Bacteria</taxon>
        <taxon>Pseudomonadati</taxon>
        <taxon>Pseudomonadota</taxon>
        <taxon>Gammaproteobacteria</taxon>
        <taxon>Alteromonadales</taxon>
        <taxon>Shewanellaceae</taxon>
        <taxon>Shewanella</taxon>
    </lineage>
</organism>
<reference evidence="3 4" key="1">
    <citation type="submission" date="2008-02" db="EMBL/GenBank/DDBJ databases">
        <title>Complete sequence of Shewanella woodyi ATCC 51908.</title>
        <authorList>
            <consortium name="US DOE Joint Genome Institute"/>
            <person name="Copeland A."/>
            <person name="Lucas S."/>
            <person name="Lapidus A."/>
            <person name="Glavina del Rio T."/>
            <person name="Dalin E."/>
            <person name="Tice H."/>
            <person name="Bruce D."/>
            <person name="Goodwin L."/>
            <person name="Pitluck S."/>
            <person name="Sims D."/>
            <person name="Brettin T."/>
            <person name="Detter J.C."/>
            <person name="Han C."/>
            <person name="Kuske C.R."/>
            <person name="Schmutz J."/>
            <person name="Larimer F."/>
            <person name="Land M."/>
            <person name="Hauser L."/>
            <person name="Kyrpides N."/>
            <person name="Lykidis A."/>
            <person name="Zhao J.-S."/>
            <person name="Richardson P."/>
        </authorList>
    </citation>
    <scope>NUCLEOTIDE SEQUENCE [LARGE SCALE GENOMIC DNA]</scope>
    <source>
        <strain evidence="4">ATCC 51908 / MS32</strain>
    </source>
</reference>
<sequence>MQTDDCWCSGEIADQRARKIGIEMLENDQGSQRLGLKITKHNARQCQVEMSVTSNMTNGHDICHGGYIFSLADSALAFACNGVGVVAVTSAAQIDFMNAANLGDVLSAEATVKFRQGRQLICDVKICNQESQLIALCRGRQVSLNNRAQTQNTIGNNI</sequence>
<dbReference type="SUPFAM" id="SSF54637">
    <property type="entry name" value="Thioesterase/thiol ester dehydrase-isomerase"/>
    <property type="match status" value="1"/>
</dbReference>
<dbReference type="PANTHER" id="PTHR42856">
    <property type="entry name" value="ACYL-COENZYME A THIOESTERASE PAAI"/>
    <property type="match status" value="1"/>
</dbReference>
<dbReference type="GO" id="GO:0016289">
    <property type="term" value="F:acyl-CoA hydrolase activity"/>
    <property type="evidence" value="ECO:0007669"/>
    <property type="project" value="TreeGrafter"/>
</dbReference>
<dbReference type="InterPro" id="IPR006683">
    <property type="entry name" value="Thioestr_dom"/>
</dbReference>
<dbReference type="CDD" id="cd03443">
    <property type="entry name" value="PaaI_thioesterase"/>
    <property type="match status" value="1"/>
</dbReference>
<dbReference type="InterPro" id="IPR052723">
    <property type="entry name" value="Acyl-CoA_thioesterase_PaaI"/>
</dbReference>
<protein>
    <submittedName>
        <fullName evidence="3">Thioesterase superfamily protein</fullName>
    </submittedName>
</protein>
<dbReference type="EMBL" id="CP000961">
    <property type="protein sequence ID" value="ACA84524.1"/>
    <property type="molecule type" value="Genomic_DNA"/>
</dbReference>
<dbReference type="Gene3D" id="3.10.129.10">
    <property type="entry name" value="Hotdog Thioesterase"/>
    <property type="match status" value="1"/>
</dbReference>
<name>B1KMB1_SHEWM</name>
<dbReference type="STRING" id="392500.Swoo_0223"/>
<dbReference type="KEGG" id="swd:Swoo_0223"/>
<keyword evidence="4" id="KW-1185">Reference proteome</keyword>
<dbReference type="PANTHER" id="PTHR42856:SF1">
    <property type="entry name" value="ACYL-COENZYME A THIOESTERASE PAAI"/>
    <property type="match status" value="1"/>
</dbReference>